<dbReference type="PANTHER" id="PTHR12246">
    <property type="entry name" value="PALMITOYLTRANSFERASE ZDHHC16"/>
    <property type="match status" value="1"/>
</dbReference>
<dbReference type="InterPro" id="IPR039859">
    <property type="entry name" value="PFA4/ZDH16/20/ERF2-like"/>
</dbReference>
<feature type="transmembrane region" description="Helical" evidence="10">
    <location>
        <begin position="67"/>
        <end position="95"/>
    </location>
</feature>
<comment type="subcellular location">
    <subcellularLocation>
        <location evidence="1">Membrane</location>
        <topology evidence="1">Multi-pass membrane protein</topology>
    </subcellularLocation>
</comment>
<accession>A0AAV9MVZ5</accession>
<comment type="caution">
    <text evidence="13">The sequence shown here is derived from an EMBL/GenBank/DDBJ whole genome shotgun (WGS) entry which is preliminary data.</text>
</comment>
<keyword evidence="7" id="KW-0449">Lipoprotein</keyword>
<feature type="transmembrane region" description="Helical" evidence="10">
    <location>
        <begin position="26"/>
        <end position="47"/>
    </location>
</feature>
<keyword evidence="6" id="KW-0564">Palmitate</keyword>
<keyword evidence="4 10" id="KW-1133">Transmembrane helix</keyword>
<evidence type="ECO:0000256" key="10">
    <source>
        <dbReference type="RuleBase" id="RU079119"/>
    </source>
</evidence>
<evidence type="ECO:0000256" key="5">
    <source>
        <dbReference type="ARBA" id="ARBA00023136"/>
    </source>
</evidence>
<evidence type="ECO:0000256" key="9">
    <source>
        <dbReference type="ARBA" id="ARBA00048048"/>
    </source>
</evidence>
<keyword evidence="8 10" id="KW-0012">Acyltransferase</keyword>
<evidence type="ECO:0000313" key="14">
    <source>
        <dbReference type="Proteomes" id="UP001358417"/>
    </source>
</evidence>
<feature type="compositionally biased region" description="Polar residues" evidence="11">
    <location>
        <begin position="518"/>
        <end position="528"/>
    </location>
</feature>
<feature type="region of interest" description="Disordered" evidence="11">
    <location>
        <begin position="272"/>
        <end position="292"/>
    </location>
</feature>
<evidence type="ECO:0000256" key="8">
    <source>
        <dbReference type="ARBA" id="ARBA00023315"/>
    </source>
</evidence>
<evidence type="ECO:0000256" key="4">
    <source>
        <dbReference type="ARBA" id="ARBA00022989"/>
    </source>
</evidence>
<comment type="catalytic activity">
    <reaction evidence="9 10">
        <text>L-cysteinyl-[protein] + hexadecanoyl-CoA = S-hexadecanoyl-L-cysteinyl-[protein] + CoA</text>
        <dbReference type="Rhea" id="RHEA:36683"/>
        <dbReference type="Rhea" id="RHEA-COMP:10131"/>
        <dbReference type="Rhea" id="RHEA-COMP:11032"/>
        <dbReference type="ChEBI" id="CHEBI:29950"/>
        <dbReference type="ChEBI" id="CHEBI:57287"/>
        <dbReference type="ChEBI" id="CHEBI:57379"/>
        <dbReference type="ChEBI" id="CHEBI:74151"/>
        <dbReference type="EC" id="2.3.1.225"/>
    </reaction>
</comment>
<comment type="similarity">
    <text evidence="10">Belongs to the DHHC palmitoyltransferase family.</text>
</comment>
<evidence type="ECO:0000256" key="11">
    <source>
        <dbReference type="SAM" id="MobiDB-lite"/>
    </source>
</evidence>
<feature type="region of interest" description="Disordered" evidence="11">
    <location>
        <begin position="449"/>
        <end position="505"/>
    </location>
</feature>
<sequence>MATYSSPSSSPPPGPTRRRLNNCASACERGCCAFATYFPLAFVYSLSAWGVYVCSKIGFGDTGSKNVWWAVQGISALGILFCFLANLSYTIAIFTDPGSPLKSTKSKQQGKYSILPTSEPSSDHGPVQNITVSSTGAPRYCKKCHTSKPDRTHHCSTCQRCVLKMDHHCPWLATCLGLHNYKAFVLFLIYLSLFAWMCFLNASWWMWKELFEKSGYLEDTVPSVNIILLSVIAGILGLVLSGFTGWHVYLCLRGQTTIEKLEKTRYLSGVRSRVERNRQEQQSSHLRRSSEGVAERLHRAGEQILEFHANAVPGASRYEEGEEHTSPVPSLYNSQNFSTEPQQPANYTEGSGNNSANDTPALRALRRTYSSIEAERERARYDEYLDDKESAKLPSAFDLGWKRNLRHLFGHNPLLWALPVCNTTGDGWNWEVSTKWALAQEELSRNKERRLAEAANQRHAGYSASVNMRGGGGRYEAYERDREHDSDDENHLHHHQQIHGYGNYHEDGDFFSRSAVSMQTLSQRNQPQHPGEVPDRGRRRQRRDFDRAGSGEVGSFEVSSDDSDSNSDVAYKADAFAKHSGIRNDRLPG</sequence>
<dbReference type="AlphaFoldDB" id="A0AAV9MVZ5"/>
<reference evidence="13 14" key="1">
    <citation type="submission" date="2023-08" db="EMBL/GenBank/DDBJ databases">
        <title>Black Yeasts Isolated from many extreme environments.</title>
        <authorList>
            <person name="Coleine C."/>
            <person name="Stajich J.E."/>
            <person name="Selbmann L."/>
        </authorList>
    </citation>
    <scope>NUCLEOTIDE SEQUENCE [LARGE SCALE GENOMIC DNA]</scope>
    <source>
        <strain evidence="13 14">CCFEE 5792</strain>
    </source>
</reference>
<dbReference type="Proteomes" id="UP001358417">
    <property type="component" value="Unassembled WGS sequence"/>
</dbReference>
<evidence type="ECO:0000256" key="6">
    <source>
        <dbReference type="ARBA" id="ARBA00023139"/>
    </source>
</evidence>
<keyword evidence="14" id="KW-1185">Reference proteome</keyword>
<dbReference type="PROSITE" id="PS50216">
    <property type="entry name" value="DHHC"/>
    <property type="match status" value="1"/>
</dbReference>
<dbReference type="EC" id="2.3.1.225" evidence="10"/>
<dbReference type="GO" id="GO:0019706">
    <property type="term" value="F:protein-cysteine S-palmitoyltransferase activity"/>
    <property type="evidence" value="ECO:0007669"/>
    <property type="project" value="UniProtKB-EC"/>
</dbReference>
<dbReference type="GO" id="GO:0016020">
    <property type="term" value="C:membrane"/>
    <property type="evidence" value="ECO:0007669"/>
    <property type="project" value="UniProtKB-SubCell"/>
</dbReference>
<feature type="compositionally biased region" description="Polar residues" evidence="11">
    <location>
        <begin position="327"/>
        <end position="358"/>
    </location>
</feature>
<feature type="transmembrane region" description="Helical" evidence="10">
    <location>
        <begin position="184"/>
        <end position="206"/>
    </location>
</feature>
<evidence type="ECO:0000313" key="13">
    <source>
        <dbReference type="EMBL" id="KAK5044776.1"/>
    </source>
</evidence>
<dbReference type="RefSeq" id="XP_064700427.1">
    <property type="nucleotide sequence ID" value="XM_064853969.1"/>
</dbReference>
<feature type="compositionally biased region" description="Basic and acidic residues" evidence="11">
    <location>
        <begin position="476"/>
        <end position="491"/>
    </location>
</feature>
<dbReference type="InterPro" id="IPR001594">
    <property type="entry name" value="Palmitoyltrfase_DHHC"/>
</dbReference>
<feature type="transmembrane region" description="Helical" evidence="10">
    <location>
        <begin position="226"/>
        <end position="252"/>
    </location>
</feature>
<keyword evidence="5 10" id="KW-0472">Membrane</keyword>
<comment type="domain">
    <text evidence="10">The DHHC domain is required for palmitoyltransferase activity.</text>
</comment>
<evidence type="ECO:0000256" key="3">
    <source>
        <dbReference type="ARBA" id="ARBA00022692"/>
    </source>
</evidence>
<dbReference type="GeneID" id="89978590"/>
<proteinExistence type="inferred from homology"/>
<dbReference type="EMBL" id="JAVRRD010000043">
    <property type="protein sequence ID" value="KAK5044776.1"/>
    <property type="molecule type" value="Genomic_DNA"/>
</dbReference>
<evidence type="ECO:0000256" key="2">
    <source>
        <dbReference type="ARBA" id="ARBA00022679"/>
    </source>
</evidence>
<gene>
    <name evidence="13" type="ORF">LTR84_010432</name>
</gene>
<evidence type="ECO:0000256" key="7">
    <source>
        <dbReference type="ARBA" id="ARBA00023288"/>
    </source>
</evidence>
<organism evidence="13 14">
    <name type="scientific">Exophiala bonariae</name>
    <dbReference type="NCBI Taxonomy" id="1690606"/>
    <lineage>
        <taxon>Eukaryota</taxon>
        <taxon>Fungi</taxon>
        <taxon>Dikarya</taxon>
        <taxon>Ascomycota</taxon>
        <taxon>Pezizomycotina</taxon>
        <taxon>Eurotiomycetes</taxon>
        <taxon>Chaetothyriomycetidae</taxon>
        <taxon>Chaetothyriales</taxon>
        <taxon>Herpotrichiellaceae</taxon>
        <taxon>Exophiala</taxon>
    </lineage>
</organism>
<keyword evidence="2 10" id="KW-0808">Transferase</keyword>
<evidence type="ECO:0000259" key="12">
    <source>
        <dbReference type="Pfam" id="PF01529"/>
    </source>
</evidence>
<feature type="region of interest" description="Disordered" evidence="11">
    <location>
        <begin position="317"/>
        <end position="361"/>
    </location>
</feature>
<keyword evidence="3 10" id="KW-0812">Transmembrane</keyword>
<name>A0AAV9MVZ5_9EURO</name>
<feature type="domain" description="Palmitoyltransferase DHHC" evidence="12">
    <location>
        <begin position="137"/>
        <end position="263"/>
    </location>
</feature>
<evidence type="ECO:0000256" key="1">
    <source>
        <dbReference type="ARBA" id="ARBA00004141"/>
    </source>
</evidence>
<protein>
    <recommendedName>
        <fullName evidence="10">Palmitoyltransferase</fullName>
        <ecNumber evidence="10">2.3.1.225</ecNumber>
    </recommendedName>
</protein>
<feature type="region of interest" description="Disordered" evidence="11">
    <location>
        <begin position="518"/>
        <end position="567"/>
    </location>
</feature>
<dbReference type="Pfam" id="PF01529">
    <property type="entry name" value="DHHC"/>
    <property type="match status" value="1"/>
</dbReference>